<dbReference type="SUPFAM" id="SSF56112">
    <property type="entry name" value="Protein kinase-like (PK-like)"/>
    <property type="match status" value="1"/>
</dbReference>
<comment type="function">
    <text evidence="7">Serine/threonine kinase that plays a role in the response to environmental stress. Appears to act upstream of the JUN N-terminal pathway.</text>
</comment>
<evidence type="ECO:0000256" key="10">
    <source>
        <dbReference type="PROSITE-ProRule" id="PRU10141"/>
    </source>
</evidence>
<dbReference type="InterPro" id="IPR050629">
    <property type="entry name" value="STE20/SPS1-PAK"/>
</dbReference>
<dbReference type="InterPro" id="IPR021160">
    <property type="entry name" value="MAPKKKK"/>
</dbReference>
<dbReference type="PIRSF" id="PIRSF038172">
    <property type="entry name" value="MAPKKKK"/>
    <property type="match status" value="1"/>
</dbReference>
<dbReference type="Gene3D" id="1.10.510.10">
    <property type="entry name" value="Transferase(Phosphotransferase) domain 1"/>
    <property type="match status" value="1"/>
</dbReference>
<dbReference type="SMART" id="SM00036">
    <property type="entry name" value="CNH"/>
    <property type="match status" value="1"/>
</dbReference>
<feature type="region of interest" description="Disordered" evidence="11">
    <location>
        <begin position="656"/>
        <end position="759"/>
    </location>
</feature>
<feature type="region of interest" description="Disordered" evidence="11">
    <location>
        <begin position="359"/>
        <end position="505"/>
    </location>
</feature>
<gene>
    <name evidence="14" type="ORF">MCOS_LOCUS1520</name>
</gene>
<dbReference type="PANTHER" id="PTHR48012:SF18">
    <property type="entry name" value="HAPPYHOUR, ISOFORM A"/>
    <property type="match status" value="1"/>
</dbReference>
<comment type="catalytic activity">
    <reaction evidence="7">
        <text>L-seryl-[protein] + ATP = O-phospho-L-seryl-[protein] + ADP + H(+)</text>
        <dbReference type="Rhea" id="RHEA:17989"/>
        <dbReference type="Rhea" id="RHEA-COMP:9863"/>
        <dbReference type="Rhea" id="RHEA-COMP:11604"/>
        <dbReference type="ChEBI" id="CHEBI:15378"/>
        <dbReference type="ChEBI" id="CHEBI:29999"/>
        <dbReference type="ChEBI" id="CHEBI:30616"/>
        <dbReference type="ChEBI" id="CHEBI:83421"/>
        <dbReference type="ChEBI" id="CHEBI:456216"/>
        <dbReference type="EC" id="2.7.11.1"/>
    </reaction>
</comment>
<evidence type="ECO:0000313" key="15">
    <source>
        <dbReference type="Proteomes" id="UP000267029"/>
    </source>
</evidence>
<evidence type="ECO:0000259" key="13">
    <source>
        <dbReference type="PROSITE" id="PS50219"/>
    </source>
</evidence>
<evidence type="ECO:0000256" key="1">
    <source>
        <dbReference type="ARBA" id="ARBA00001946"/>
    </source>
</evidence>
<dbReference type="SMART" id="SM00220">
    <property type="entry name" value="S_TKc"/>
    <property type="match status" value="1"/>
</dbReference>
<dbReference type="AlphaFoldDB" id="A0A158QSV9"/>
<feature type="binding site" evidence="9 10">
    <location>
        <position position="51"/>
    </location>
    <ligand>
        <name>ATP</name>
        <dbReference type="ChEBI" id="CHEBI:30616"/>
    </ligand>
</feature>
<evidence type="ECO:0000256" key="6">
    <source>
        <dbReference type="ARBA" id="ARBA00022840"/>
    </source>
</evidence>
<dbReference type="Proteomes" id="UP000267029">
    <property type="component" value="Unassembled WGS sequence"/>
</dbReference>
<dbReference type="GO" id="GO:0005524">
    <property type="term" value="F:ATP binding"/>
    <property type="evidence" value="ECO:0007669"/>
    <property type="project" value="UniProtKB-UniRule"/>
</dbReference>
<dbReference type="PROSITE" id="PS50011">
    <property type="entry name" value="PROTEIN_KINASE_DOM"/>
    <property type="match status" value="1"/>
</dbReference>
<dbReference type="InterPro" id="IPR001180">
    <property type="entry name" value="CNH_dom"/>
</dbReference>
<feature type="active site" description="Proton acceptor" evidence="8">
    <location>
        <position position="143"/>
    </location>
</feature>
<feature type="compositionally biased region" description="Pro residues" evidence="11">
    <location>
        <begin position="747"/>
        <end position="756"/>
    </location>
</feature>
<comment type="similarity">
    <text evidence="2 7">Belongs to the protein kinase superfamily. STE Ser/Thr protein kinase family. STE20 subfamily.</text>
</comment>
<dbReference type="PANTHER" id="PTHR48012">
    <property type="entry name" value="STERILE20-LIKE KINASE, ISOFORM B-RELATED"/>
    <property type="match status" value="1"/>
</dbReference>
<comment type="catalytic activity">
    <reaction evidence="7">
        <text>L-threonyl-[protein] + ATP = O-phospho-L-threonyl-[protein] + ADP + H(+)</text>
        <dbReference type="Rhea" id="RHEA:46608"/>
        <dbReference type="Rhea" id="RHEA-COMP:11060"/>
        <dbReference type="Rhea" id="RHEA-COMP:11605"/>
        <dbReference type="ChEBI" id="CHEBI:15378"/>
        <dbReference type="ChEBI" id="CHEBI:30013"/>
        <dbReference type="ChEBI" id="CHEBI:30616"/>
        <dbReference type="ChEBI" id="CHEBI:61977"/>
        <dbReference type="ChEBI" id="CHEBI:456216"/>
        <dbReference type="EC" id="2.7.11.1"/>
    </reaction>
</comment>
<dbReference type="GO" id="GO:0106310">
    <property type="term" value="F:protein serine kinase activity"/>
    <property type="evidence" value="ECO:0007669"/>
    <property type="project" value="RHEA"/>
</dbReference>
<evidence type="ECO:0000256" key="8">
    <source>
        <dbReference type="PIRSR" id="PIRSR038172-1"/>
    </source>
</evidence>
<dbReference type="EC" id="2.7.11.1" evidence="7"/>
<dbReference type="GO" id="GO:0005737">
    <property type="term" value="C:cytoplasm"/>
    <property type="evidence" value="ECO:0007669"/>
    <property type="project" value="TreeGrafter"/>
</dbReference>
<feature type="compositionally biased region" description="Pro residues" evidence="11">
    <location>
        <begin position="431"/>
        <end position="448"/>
    </location>
</feature>
<dbReference type="STRING" id="53468.A0A158QSV9"/>
<keyword evidence="4 7" id="KW-0808">Transferase</keyword>
<dbReference type="PROSITE" id="PS50219">
    <property type="entry name" value="CNH"/>
    <property type="match status" value="1"/>
</dbReference>
<comment type="cofactor">
    <cofactor evidence="1 7">
        <name>Mg(2+)</name>
        <dbReference type="ChEBI" id="CHEBI:18420"/>
    </cofactor>
</comment>
<feature type="binding site" evidence="9">
    <location>
        <begin position="28"/>
        <end position="36"/>
    </location>
    <ligand>
        <name>ATP</name>
        <dbReference type="ChEBI" id="CHEBI:30616"/>
    </ligand>
</feature>
<evidence type="ECO:0000256" key="7">
    <source>
        <dbReference type="PIRNR" id="PIRNR038172"/>
    </source>
</evidence>
<feature type="compositionally biased region" description="Basic and acidic residues" evidence="11">
    <location>
        <begin position="383"/>
        <end position="399"/>
    </location>
</feature>
<feature type="domain" description="CNH" evidence="13">
    <location>
        <begin position="798"/>
        <end position="1110"/>
    </location>
</feature>
<evidence type="ECO:0000256" key="9">
    <source>
        <dbReference type="PIRSR" id="PIRSR038172-2"/>
    </source>
</evidence>
<dbReference type="InterPro" id="IPR017441">
    <property type="entry name" value="Protein_kinase_ATP_BS"/>
</dbReference>
<keyword evidence="5 7" id="KW-0547">Nucleotide-binding</keyword>
<reference evidence="14 15" key="1">
    <citation type="submission" date="2018-10" db="EMBL/GenBank/DDBJ databases">
        <authorList>
            <consortium name="Pathogen Informatics"/>
        </authorList>
    </citation>
    <scope>NUCLEOTIDE SEQUENCE [LARGE SCALE GENOMIC DNA]</scope>
</reference>
<keyword evidence="7" id="KW-0723">Serine/threonine-protein kinase</keyword>
<evidence type="ECO:0000256" key="11">
    <source>
        <dbReference type="SAM" id="MobiDB-lite"/>
    </source>
</evidence>
<evidence type="ECO:0000256" key="4">
    <source>
        <dbReference type="ARBA" id="ARBA00022679"/>
    </source>
</evidence>
<sequence length="1137" mass="126066">MHHPELAYLRQIVKQSDPKAEYRILANIGSGTYGDVYKAQRRDDRRLVAIKIMKIDPKDDIRAICQEIHTLMECSHPNIVQYYGSYLRLNKLWICMEFCGGQSMQDIYLYTRIPLEEDCIAFVTRETLKGLWHMHARNRIHRDIKGANILLTDNGDVKIADFGVAAKLSTSAIKRSTVIGTPYCRLPELRLTRRHWPRAPSASGHPALLASGWMAPEVASVEHRGTGYDGKCDIWAVGITAIEYAELQPPLFDLDPLMALQCLGARNYKPPNLKDRSKWSPRFRTFIKLCLTKNERNRPDAPTLLTHDFVANPNLSINSTRDLLYLKRTMEAREKAALAASPSSAANFLKAAVKPEQPLAAPPIPQKSSNLAAEQPIRPVSVNRERPRSLRLGHGHDKNGASGGTPDIVDQFMRAPGMAGNNLYQADSCETPPPQPPKPTKSHAPPPQTGNGEGEVESGPRLRISSLRRPIEATGAASSSSASQNQPITAAGWPPGDHRPLPEHCLDESNEDLVAEVLDEYEKRQSKLFSPYDGLVFKSSISGCSEQDHLGSAVVSMNSPILTACLSDTEKKAVSLGNARRPHSFHQFHGCFGALRERVTDEVLLGVTWWWARVAIDALLPAVLYDVSYTVIDPDVETVEIPGRLSFYESEAFDDSDDFGGPKGLLGSPRGGDALRMRSKRQAPAPPPPLPPKGEGLKSATRQSSATAPGPISALDPQSLQPDVVAAAAAGNDRHSSDSEYRKTTAVPPPRPPPPRLDSEGVLRHAELQHQMERGLGLPPTPKVLMGACFTLIFEGCPLKVNATATWVNPITKAQMIIFGTNDGIYYLNLQELADATLELMIPRRCIWLTVFRDTMMSLSGNTPHLYGHNLVNIMKAKTSQDPATGNLTGRLSTRLLPKRFQPTVKIPNTRGCYMASVVRNPSNGNKYLCAVIDKSILVMEWFNPRSTFVEVKRVEVPSMPSPVYNFDLVCSRDQSLPTVCLGVYKTSDPNRFRLHMVDLNNDDFTIPPFPLHPEDYLPIVKVAHVDYSVLMICFQDHAKFVDFRGHVCNNRQRVSQISFDTNVASVVCLRDGILAFHPFGLRGFGFDGQLTQDINDPQHIYQLLGSDRNIVVESRPIDDPMSKSNLYLLFGHENSY</sequence>
<evidence type="ECO:0000256" key="5">
    <source>
        <dbReference type="ARBA" id="ARBA00022741"/>
    </source>
</evidence>
<dbReference type="InterPro" id="IPR011009">
    <property type="entry name" value="Kinase-like_dom_sf"/>
</dbReference>
<feature type="compositionally biased region" description="Basic and acidic residues" evidence="11">
    <location>
        <begin position="496"/>
        <end position="505"/>
    </location>
</feature>
<dbReference type="OrthoDB" id="8693905at2759"/>
<dbReference type="Pfam" id="PF00069">
    <property type="entry name" value="Pkinase"/>
    <property type="match status" value="2"/>
</dbReference>
<name>A0A158QSV9_MESCO</name>
<dbReference type="Pfam" id="PF00780">
    <property type="entry name" value="CNH"/>
    <property type="match status" value="1"/>
</dbReference>
<keyword evidence="15" id="KW-1185">Reference proteome</keyword>
<dbReference type="PROSITE" id="PS00107">
    <property type="entry name" value="PROTEIN_KINASE_ATP"/>
    <property type="match status" value="1"/>
</dbReference>
<dbReference type="InterPro" id="IPR000719">
    <property type="entry name" value="Prot_kinase_dom"/>
</dbReference>
<keyword evidence="3" id="KW-0597">Phosphoprotein</keyword>
<organism evidence="14 15">
    <name type="scientific">Mesocestoides corti</name>
    <name type="common">Flatworm</name>
    <dbReference type="NCBI Taxonomy" id="53468"/>
    <lineage>
        <taxon>Eukaryota</taxon>
        <taxon>Metazoa</taxon>
        <taxon>Spiralia</taxon>
        <taxon>Lophotrochozoa</taxon>
        <taxon>Platyhelminthes</taxon>
        <taxon>Cestoda</taxon>
        <taxon>Eucestoda</taxon>
        <taxon>Cyclophyllidea</taxon>
        <taxon>Mesocestoididae</taxon>
        <taxon>Mesocestoides</taxon>
    </lineage>
</organism>
<dbReference type="EMBL" id="UXSR01000195">
    <property type="protein sequence ID" value="VDD75517.1"/>
    <property type="molecule type" value="Genomic_DNA"/>
</dbReference>
<feature type="domain" description="Protein kinase" evidence="12">
    <location>
        <begin position="22"/>
        <end position="310"/>
    </location>
</feature>
<accession>A0A158QSV9</accession>
<keyword evidence="6 7" id="KW-0067">ATP-binding</keyword>
<dbReference type="GO" id="GO:0008349">
    <property type="term" value="F:MAP kinase kinase kinase kinase activity"/>
    <property type="evidence" value="ECO:0007669"/>
    <property type="project" value="InterPro"/>
</dbReference>
<keyword evidence="7" id="KW-0418">Kinase</keyword>
<evidence type="ECO:0000256" key="3">
    <source>
        <dbReference type="ARBA" id="ARBA00022553"/>
    </source>
</evidence>
<protein>
    <recommendedName>
        <fullName evidence="7">Mitogen-activated protein kinase kinase kinase kinase</fullName>
        <ecNumber evidence="7">2.7.11.1</ecNumber>
    </recommendedName>
</protein>
<evidence type="ECO:0000313" key="14">
    <source>
        <dbReference type="EMBL" id="VDD75517.1"/>
    </source>
</evidence>
<evidence type="ECO:0000259" key="12">
    <source>
        <dbReference type="PROSITE" id="PS50011"/>
    </source>
</evidence>
<proteinExistence type="inferred from homology"/>
<evidence type="ECO:0000256" key="2">
    <source>
        <dbReference type="ARBA" id="ARBA00008874"/>
    </source>
</evidence>
<feature type="compositionally biased region" description="Basic and acidic residues" evidence="11">
    <location>
        <begin position="732"/>
        <end position="743"/>
    </location>
</feature>